<organism evidence="1 2">
    <name type="scientific">Cajanus cajan</name>
    <name type="common">Pigeon pea</name>
    <name type="synonym">Cajanus indicus</name>
    <dbReference type="NCBI Taxonomy" id="3821"/>
    <lineage>
        <taxon>Eukaryota</taxon>
        <taxon>Viridiplantae</taxon>
        <taxon>Streptophyta</taxon>
        <taxon>Embryophyta</taxon>
        <taxon>Tracheophyta</taxon>
        <taxon>Spermatophyta</taxon>
        <taxon>Magnoliopsida</taxon>
        <taxon>eudicotyledons</taxon>
        <taxon>Gunneridae</taxon>
        <taxon>Pentapetalae</taxon>
        <taxon>rosids</taxon>
        <taxon>fabids</taxon>
        <taxon>Fabales</taxon>
        <taxon>Fabaceae</taxon>
        <taxon>Papilionoideae</taxon>
        <taxon>50 kb inversion clade</taxon>
        <taxon>NPAAA clade</taxon>
        <taxon>indigoferoid/millettioid clade</taxon>
        <taxon>Phaseoleae</taxon>
        <taxon>Cajanus</taxon>
    </lineage>
</organism>
<gene>
    <name evidence="1" type="ORF">KK1_039186</name>
</gene>
<evidence type="ECO:0008006" key="3">
    <source>
        <dbReference type="Google" id="ProtNLM"/>
    </source>
</evidence>
<proteinExistence type="predicted"/>
<dbReference type="PANTHER" id="PTHR11439">
    <property type="entry name" value="GAG-POL-RELATED RETROTRANSPOSON"/>
    <property type="match status" value="1"/>
</dbReference>
<dbReference type="STRING" id="3821.A0A151RAG1"/>
<evidence type="ECO:0000313" key="2">
    <source>
        <dbReference type="Proteomes" id="UP000075243"/>
    </source>
</evidence>
<dbReference type="OMA" id="EYNDFDW"/>
<dbReference type="Proteomes" id="UP000075243">
    <property type="component" value="Unassembled WGS sequence"/>
</dbReference>
<dbReference type="PANTHER" id="PTHR11439:SF454">
    <property type="match status" value="1"/>
</dbReference>
<dbReference type="AlphaFoldDB" id="A0A151RAG1"/>
<keyword evidence="2" id="KW-1185">Reference proteome</keyword>
<protein>
    <recommendedName>
        <fullName evidence="3">Retrovirus-related Pol polyprotein from transposon TNT 1-94</fullName>
    </recommendedName>
</protein>
<reference evidence="1" key="1">
    <citation type="journal article" date="2012" name="Nat. Biotechnol.">
        <title>Draft genome sequence of pigeonpea (Cajanus cajan), an orphan legume crop of resource-poor farmers.</title>
        <authorList>
            <person name="Varshney R.K."/>
            <person name="Chen W."/>
            <person name="Li Y."/>
            <person name="Bharti A.K."/>
            <person name="Saxena R.K."/>
            <person name="Schlueter J.A."/>
            <person name="Donoghue M.T."/>
            <person name="Azam S."/>
            <person name="Fan G."/>
            <person name="Whaley A.M."/>
            <person name="Farmer A.D."/>
            <person name="Sheridan J."/>
            <person name="Iwata A."/>
            <person name="Tuteja R."/>
            <person name="Penmetsa R.V."/>
            <person name="Wu W."/>
            <person name="Upadhyaya H.D."/>
            <person name="Yang S.P."/>
            <person name="Shah T."/>
            <person name="Saxena K.B."/>
            <person name="Michael T."/>
            <person name="McCombie W.R."/>
            <person name="Yang B."/>
            <person name="Zhang G."/>
            <person name="Yang H."/>
            <person name="Wang J."/>
            <person name="Spillane C."/>
            <person name="Cook D.R."/>
            <person name="May G.D."/>
            <person name="Xu X."/>
            <person name="Jackson S.A."/>
        </authorList>
    </citation>
    <scope>NUCLEOTIDE SEQUENCE [LARGE SCALE GENOMIC DNA]</scope>
</reference>
<feature type="non-terminal residue" evidence="1">
    <location>
        <position position="1"/>
    </location>
</feature>
<accession>A0A151RAG1</accession>
<dbReference type="EMBL" id="KQ483903">
    <property type="protein sequence ID" value="KYP39496.1"/>
    <property type="molecule type" value="Genomic_DNA"/>
</dbReference>
<name>A0A151RAG1_CAJCA</name>
<evidence type="ECO:0000313" key="1">
    <source>
        <dbReference type="EMBL" id="KYP39496.1"/>
    </source>
</evidence>
<sequence>LFGSKPYSTPMDHIVKIQQNLEDAFSNVTAYRRLFRKLIYLTNTKPNISYKVGRLSQYLDSPTNTHYKAALRILKYIKQSLFFFVDSDLKLREYNDFDWGACLDTIRSVT</sequence>